<dbReference type="PANTHER" id="PTHR23294">
    <property type="entry name" value="ET TRANSLATION PRODUCT-RELATED"/>
    <property type="match status" value="1"/>
</dbReference>
<dbReference type="Gene3D" id="1.20.1250.20">
    <property type="entry name" value="MFS general substrate transporter like domains"/>
    <property type="match status" value="1"/>
</dbReference>
<feature type="transmembrane region" description="Helical" evidence="9">
    <location>
        <begin position="495"/>
        <end position="512"/>
    </location>
</feature>
<feature type="transmembrane region" description="Helical" evidence="9">
    <location>
        <begin position="431"/>
        <end position="448"/>
    </location>
</feature>
<keyword evidence="3 9" id="KW-0812">Transmembrane</keyword>
<feature type="transmembrane region" description="Helical" evidence="9">
    <location>
        <begin position="167"/>
        <end position="192"/>
    </location>
</feature>
<sequence>MADGSVDEIARRRHLHEIDYVDFREGRTESSIAGSATNSVVLESGSHETTSSTDSADDRLSKRSICGVRVSFLNIILMGFGFMLNIGVYNSAGMAQTVVLNTVNDTYMVGYPTLGFNLFAVICGTQAFAYLFGPAVVAITGPKLGMVLGSVSVTFYLASFIRPIIWVLYISAGCAGFGVGIIWTVQGYFVTINSTAKRVLRNTGVFWGLYMSTLVTGNLFYFFMVRAYPAKGHKPYSQADLDILDYRRMLIFSILTAASALGVLVFSLVVHPWVGKIPRPRDDILTGTTPHNDVALQQQTFRGPKEAFLATVKFMFRKDMVILMPMFFYIGIEGCFWGSVYITALGYTDRFGERQEEMVGLAGVFAGGGEIAGGLILGLLGKWMHFNGKDSALMFGMILHIVACYLTFLNTPAESALAETKDWPYIGEPNPYLAMFVSFIFGLGDALWNNQLMAYLGEVYRHECVSVFAVYQFWCALAAALAFVSASFLTLPWQLLGVIAVSIPSAAGFCYVEWKSLRNHPLVPI</sequence>
<comment type="caution">
    <text evidence="10">The sequence shown here is derived from an EMBL/GenBank/DDBJ whole genome shotgun (WGS) entry which is preliminary data.</text>
</comment>
<feature type="transmembrane region" description="Helical" evidence="9">
    <location>
        <begin position="204"/>
        <end position="229"/>
    </location>
</feature>
<evidence type="ECO:0000256" key="4">
    <source>
        <dbReference type="ARBA" id="ARBA00022989"/>
    </source>
</evidence>
<dbReference type="Proteomes" id="UP000192578">
    <property type="component" value="Unassembled WGS sequence"/>
</dbReference>
<reference evidence="11" key="1">
    <citation type="submission" date="2017-01" db="EMBL/GenBank/DDBJ databases">
        <title>Comparative genomics of anhydrobiosis in the tardigrade Hypsibius dujardini.</title>
        <authorList>
            <person name="Yoshida Y."/>
            <person name="Koutsovoulos G."/>
            <person name="Laetsch D."/>
            <person name="Stevens L."/>
            <person name="Kumar S."/>
            <person name="Horikawa D."/>
            <person name="Ishino K."/>
            <person name="Komine S."/>
            <person name="Tomita M."/>
            <person name="Blaxter M."/>
            <person name="Arakawa K."/>
        </authorList>
    </citation>
    <scope>NUCLEOTIDE SEQUENCE [LARGE SCALE GENOMIC DNA]</scope>
    <source>
        <strain evidence="11">Z151</strain>
    </source>
</reference>
<dbReference type="AlphaFoldDB" id="A0A1W0X0D0"/>
<evidence type="ECO:0000256" key="3">
    <source>
        <dbReference type="ARBA" id="ARBA00022692"/>
    </source>
</evidence>
<keyword evidence="4 9" id="KW-1133">Transmembrane helix</keyword>
<feature type="transmembrane region" description="Helical" evidence="9">
    <location>
        <begin position="70"/>
        <end position="89"/>
    </location>
</feature>
<dbReference type="OrthoDB" id="196103at2759"/>
<dbReference type="EMBL" id="MTYJ01000026">
    <property type="protein sequence ID" value="OQV20921.1"/>
    <property type="molecule type" value="Genomic_DNA"/>
</dbReference>
<comment type="subcellular location">
    <subcellularLocation>
        <location evidence="1">Membrane</location>
        <topology evidence="1">Multi-pass membrane protein</topology>
    </subcellularLocation>
</comment>
<gene>
    <name evidence="10" type="ORF">BV898_04996</name>
</gene>
<dbReference type="InterPro" id="IPR051617">
    <property type="entry name" value="UNC-93-like_regulator"/>
</dbReference>
<feature type="transmembrane region" description="Helical" evidence="9">
    <location>
        <begin position="392"/>
        <end position="411"/>
    </location>
</feature>
<feature type="transmembrane region" description="Helical" evidence="9">
    <location>
        <begin position="321"/>
        <end position="347"/>
    </location>
</feature>
<keyword evidence="6" id="KW-0325">Glycoprotein</keyword>
<evidence type="ECO:0000313" key="10">
    <source>
        <dbReference type="EMBL" id="OQV20921.1"/>
    </source>
</evidence>
<evidence type="ECO:0000256" key="8">
    <source>
        <dbReference type="ARBA" id="ARBA00041910"/>
    </source>
</evidence>
<dbReference type="Pfam" id="PF05978">
    <property type="entry name" value="UNC-93"/>
    <property type="match status" value="1"/>
</dbReference>
<dbReference type="PANTHER" id="PTHR23294:SF0">
    <property type="entry name" value="UNC93-LIKE PROTEIN MFSD11"/>
    <property type="match status" value="1"/>
</dbReference>
<proteinExistence type="inferred from homology"/>
<dbReference type="InterPro" id="IPR010291">
    <property type="entry name" value="Ion_channel_UNC-93"/>
</dbReference>
<dbReference type="GO" id="GO:0016020">
    <property type="term" value="C:membrane"/>
    <property type="evidence" value="ECO:0007669"/>
    <property type="project" value="UniProtKB-SubCell"/>
</dbReference>
<name>A0A1W0X0D0_HYPEX</name>
<evidence type="ECO:0000256" key="1">
    <source>
        <dbReference type="ARBA" id="ARBA00004141"/>
    </source>
</evidence>
<keyword evidence="5 9" id="KW-0472">Membrane</keyword>
<keyword evidence="11" id="KW-1185">Reference proteome</keyword>
<feature type="transmembrane region" description="Helical" evidence="9">
    <location>
        <begin position="359"/>
        <end position="380"/>
    </location>
</feature>
<evidence type="ECO:0000313" key="11">
    <source>
        <dbReference type="Proteomes" id="UP000192578"/>
    </source>
</evidence>
<organism evidence="10 11">
    <name type="scientific">Hypsibius exemplaris</name>
    <name type="common">Freshwater tardigrade</name>
    <dbReference type="NCBI Taxonomy" id="2072580"/>
    <lineage>
        <taxon>Eukaryota</taxon>
        <taxon>Metazoa</taxon>
        <taxon>Ecdysozoa</taxon>
        <taxon>Tardigrada</taxon>
        <taxon>Eutardigrada</taxon>
        <taxon>Parachela</taxon>
        <taxon>Hypsibioidea</taxon>
        <taxon>Hypsibiidae</taxon>
        <taxon>Hypsibius</taxon>
    </lineage>
</organism>
<feature type="transmembrane region" description="Helical" evidence="9">
    <location>
        <begin position="109"/>
        <end position="132"/>
    </location>
</feature>
<protein>
    <recommendedName>
        <fullName evidence="7">UNC93-like protein MFSD11</fullName>
    </recommendedName>
    <alternativeName>
        <fullName evidence="8">Major facilitator superfamily domain-containing protein 11</fullName>
    </alternativeName>
</protein>
<feature type="transmembrane region" description="Helical" evidence="9">
    <location>
        <begin position="468"/>
        <end position="489"/>
    </location>
</feature>
<accession>A0A1W0X0D0</accession>
<feature type="transmembrane region" description="Helical" evidence="9">
    <location>
        <begin position="144"/>
        <end position="161"/>
    </location>
</feature>
<evidence type="ECO:0000256" key="5">
    <source>
        <dbReference type="ARBA" id="ARBA00023136"/>
    </source>
</evidence>
<feature type="transmembrane region" description="Helical" evidence="9">
    <location>
        <begin position="249"/>
        <end position="271"/>
    </location>
</feature>
<evidence type="ECO:0000256" key="7">
    <source>
        <dbReference type="ARBA" id="ARBA00040302"/>
    </source>
</evidence>
<evidence type="ECO:0000256" key="6">
    <source>
        <dbReference type="ARBA" id="ARBA00023180"/>
    </source>
</evidence>
<dbReference type="InterPro" id="IPR036259">
    <property type="entry name" value="MFS_trans_sf"/>
</dbReference>
<evidence type="ECO:0000256" key="2">
    <source>
        <dbReference type="ARBA" id="ARBA00009172"/>
    </source>
</evidence>
<dbReference type="SUPFAM" id="SSF103473">
    <property type="entry name" value="MFS general substrate transporter"/>
    <property type="match status" value="1"/>
</dbReference>
<comment type="similarity">
    <text evidence="2">Belongs to the unc-93 family.</text>
</comment>
<evidence type="ECO:0000256" key="9">
    <source>
        <dbReference type="SAM" id="Phobius"/>
    </source>
</evidence>